<dbReference type="EC" id="1.4.3.-" evidence="9"/>
<dbReference type="InterPro" id="IPR036460">
    <property type="entry name" value="Cu_amine_oxidase_C_sf"/>
</dbReference>
<feature type="region of interest" description="Disordered" evidence="10">
    <location>
        <begin position="1400"/>
        <end position="1475"/>
    </location>
</feature>
<organism evidence="14 15">
    <name type="scientific">Rhodotorula mucilaginosa</name>
    <name type="common">Yeast</name>
    <name type="synonym">Rhodotorula rubra</name>
    <dbReference type="NCBI Taxonomy" id="5537"/>
    <lineage>
        <taxon>Eukaryota</taxon>
        <taxon>Fungi</taxon>
        <taxon>Dikarya</taxon>
        <taxon>Basidiomycota</taxon>
        <taxon>Pucciniomycotina</taxon>
        <taxon>Microbotryomycetes</taxon>
        <taxon>Sporidiobolales</taxon>
        <taxon>Sporidiobolaceae</taxon>
        <taxon>Rhodotorula</taxon>
    </lineage>
</organism>
<evidence type="ECO:0000256" key="8">
    <source>
        <dbReference type="PIRSR" id="PIRSR600269-51"/>
    </source>
</evidence>
<evidence type="ECO:0000259" key="11">
    <source>
        <dbReference type="Pfam" id="PF01179"/>
    </source>
</evidence>
<feature type="compositionally biased region" description="Low complexity" evidence="10">
    <location>
        <begin position="1421"/>
        <end position="1436"/>
    </location>
</feature>
<comment type="caution">
    <text evidence="14">The sequence shown here is derived from an EMBL/GenBank/DDBJ whole genome shotgun (WGS) entry which is preliminary data.</text>
</comment>
<keyword evidence="6 9" id="KW-0186">Copper</keyword>
<dbReference type="SUPFAM" id="SSF54416">
    <property type="entry name" value="Amine oxidase N-terminal region"/>
    <property type="match status" value="2"/>
</dbReference>
<feature type="compositionally biased region" description="Polar residues" evidence="10">
    <location>
        <begin position="1337"/>
        <end position="1348"/>
    </location>
</feature>
<dbReference type="Gene3D" id="3.40.30.10">
    <property type="entry name" value="Glutaredoxin"/>
    <property type="match status" value="1"/>
</dbReference>
<dbReference type="SUPFAM" id="SSF52833">
    <property type="entry name" value="Thioredoxin-like"/>
    <property type="match status" value="1"/>
</dbReference>
<feature type="compositionally biased region" description="Acidic residues" evidence="10">
    <location>
        <begin position="1401"/>
        <end position="1413"/>
    </location>
</feature>
<feature type="region of interest" description="Disordered" evidence="10">
    <location>
        <begin position="142"/>
        <end position="175"/>
    </location>
</feature>
<dbReference type="InterPro" id="IPR036249">
    <property type="entry name" value="Thioredoxin-like_sf"/>
</dbReference>
<comment type="cofactor">
    <cofactor evidence="9">
        <name>Cu cation</name>
        <dbReference type="ChEBI" id="CHEBI:23378"/>
    </cofactor>
    <text evidence="9">Contains 1 topaquinone per subunit.</text>
</comment>
<feature type="compositionally biased region" description="Acidic residues" evidence="10">
    <location>
        <begin position="162"/>
        <end position="171"/>
    </location>
</feature>
<evidence type="ECO:0000259" key="12">
    <source>
        <dbReference type="Pfam" id="PF02727"/>
    </source>
</evidence>
<evidence type="ECO:0000256" key="7">
    <source>
        <dbReference type="PIRSR" id="PIRSR600269-50"/>
    </source>
</evidence>
<keyword evidence="15" id="KW-1185">Reference proteome</keyword>
<dbReference type="Pfam" id="PF13911">
    <property type="entry name" value="AhpC-TSA_2"/>
    <property type="match status" value="1"/>
</dbReference>
<dbReference type="Gene3D" id="2.70.98.20">
    <property type="entry name" value="Copper amine oxidase, catalytic domain"/>
    <property type="match status" value="1"/>
</dbReference>
<keyword evidence="5 9" id="KW-0560">Oxidoreductase</keyword>
<protein>
    <recommendedName>
        <fullName evidence="9">Amine oxidase</fullName>
        <ecNumber evidence="9">1.4.3.-</ecNumber>
    </recommendedName>
</protein>
<feature type="region of interest" description="Disordered" evidence="10">
    <location>
        <begin position="31"/>
        <end position="68"/>
    </location>
</feature>
<evidence type="ECO:0000256" key="9">
    <source>
        <dbReference type="RuleBase" id="RU000672"/>
    </source>
</evidence>
<dbReference type="InterPro" id="IPR015800">
    <property type="entry name" value="Cu_amine_oxidase_N2"/>
</dbReference>
<dbReference type="InterPro" id="IPR016182">
    <property type="entry name" value="Cu_amine_oxidase_N-reg"/>
</dbReference>
<dbReference type="Pfam" id="PF09248">
    <property type="entry name" value="DUF1965"/>
    <property type="match status" value="1"/>
</dbReference>
<keyword evidence="4 7" id="KW-0801">TPQ</keyword>
<dbReference type="GO" id="GO:0008131">
    <property type="term" value="F:primary methylamine oxidase activity"/>
    <property type="evidence" value="ECO:0007669"/>
    <property type="project" value="InterPro"/>
</dbReference>
<feature type="compositionally biased region" description="Polar residues" evidence="10">
    <location>
        <begin position="1029"/>
        <end position="1047"/>
    </location>
</feature>
<feature type="active site" description="Schiff-base intermediate with substrate; via topaquinone" evidence="7">
    <location>
        <position position="666"/>
    </location>
</feature>
<dbReference type="Pfam" id="PF02727">
    <property type="entry name" value="Cu_amine_oxidN2"/>
    <property type="match status" value="1"/>
</dbReference>
<dbReference type="InterPro" id="IPR015328">
    <property type="entry name" value="DUF1965"/>
</dbReference>
<comment type="cofactor">
    <cofactor evidence="1">
        <name>Cu cation</name>
        <dbReference type="ChEBI" id="CHEBI:23378"/>
    </cofactor>
</comment>
<evidence type="ECO:0000259" key="13">
    <source>
        <dbReference type="Pfam" id="PF09248"/>
    </source>
</evidence>
<feature type="domain" description="DUF1965" evidence="13">
    <location>
        <begin position="431"/>
        <end position="499"/>
    </location>
</feature>
<dbReference type="Pfam" id="PF01179">
    <property type="entry name" value="Cu_amine_oxid"/>
    <property type="match status" value="1"/>
</dbReference>
<name>A0A9P6W903_RHOMI</name>
<dbReference type="EMBL" id="PUHQ01000005">
    <property type="protein sequence ID" value="KAG0666332.1"/>
    <property type="molecule type" value="Genomic_DNA"/>
</dbReference>
<dbReference type="GO" id="GO:0005886">
    <property type="term" value="C:plasma membrane"/>
    <property type="evidence" value="ECO:0007669"/>
    <property type="project" value="TreeGrafter"/>
</dbReference>
<dbReference type="PRINTS" id="PR00766">
    <property type="entry name" value="CUDAOXIDASE"/>
</dbReference>
<feature type="compositionally biased region" description="Polar residues" evidence="10">
    <location>
        <begin position="1130"/>
        <end position="1141"/>
    </location>
</feature>
<dbReference type="InterPro" id="IPR015798">
    <property type="entry name" value="Cu_amine_oxidase_C"/>
</dbReference>
<comment type="similarity">
    <text evidence="2 9">Belongs to the copper/topaquinone oxidase family.</text>
</comment>
<evidence type="ECO:0000256" key="3">
    <source>
        <dbReference type="ARBA" id="ARBA00022723"/>
    </source>
</evidence>
<dbReference type="OrthoDB" id="3341590at2759"/>
<dbReference type="PANTHER" id="PTHR10638:SF20">
    <property type="entry name" value="AMINE OXIDASE"/>
    <property type="match status" value="1"/>
</dbReference>
<dbReference type="Gene3D" id="3.10.450.40">
    <property type="match status" value="2"/>
</dbReference>
<feature type="compositionally biased region" description="Low complexity" evidence="10">
    <location>
        <begin position="53"/>
        <end position="64"/>
    </location>
</feature>
<feature type="region of interest" description="Disordered" evidence="10">
    <location>
        <begin position="1241"/>
        <end position="1383"/>
    </location>
</feature>
<comment type="PTM">
    <text evidence="8 9">Topaquinone (TPQ) is generated by copper-dependent autoxidation of a specific tyrosyl residue.</text>
</comment>
<evidence type="ECO:0000256" key="5">
    <source>
        <dbReference type="ARBA" id="ARBA00023002"/>
    </source>
</evidence>
<evidence type="ECO:0000313" key="15">
    <source>
        <dbReference type="Proteomes" id="UP000777482"/>
    </source>
</evidence>
<feature type="compositionally biased region" description="Acidic residues" evidence="10">
    <location>
        <begin position="1242"/>
        <end position="1263"/>
    </location>
</feature>
<dbReference type="GO" id="GO:0048038">
    <property type="term" value="F:quinone binding"/>
    <property type="evidence" value="ECO:0007669"/>
    <property type="project" value="InterPro"/>
</dbReference>
<dbReference type="InterPro" id="IPR000269">
    <property type="entry name" value="Cu_amine_oxidase"/>
</dbReference>
<dbReference type="GO" id="GO:0009308">
    <property type="term" value="P:amine metabolic process"/>
    <property type="evidence" value="ECO:0007669"/>
    <property type="project" value="UniProtKB-UniRule"/>
</dbReference>
<keyword evidence="3 9" id="KW-0479">Metal-binding</keyword>
<evidence type="ECO:0000256" key="4">
    <source>
        <dbReference type="ARBA" id="ARBA00022772"/>
    </source>
</evidence>
<evidence type="ECO:0000256" key="6">
    <source>
        <dbReference type="ARBA" id="ARBA00023008"/>
    </source>
</evidence>
<accession>A0A9P6W903</accession>
<evidence type="ECO:0000313" key="14">
    <source>
        <dbReference type="EMBL" id="KAG0666332.1"/>
    </source>
</evidence>
<feature type="compositionally biased region" description="Pro residues" evidence="10">
    <location>
        <begin position="1360"/>
        <end position="1369"/>
    </location>
</feature>
<dbReference type="Proteomes" id="UP000777482">
    <property type="component" value="Unassembled WGS sequence"/>
</dbReference>
<evidence type="ECO:0000256" key="10">
    <source>
        <dbReference type="SAM" id="MobiDB-lite"/>
    </source>
</evidence>
<feature type="active site" description="Proton acceptor" evidence="7">
    <location>
        <position position="585"/>
    </location>
</feature>
<dbReference type="SUPFAM" id="SSF49998">
    <property type="entry name" value="Amine oxidase catalytic domain"/>
    <property type="match status" value="1"/>
</dbReference>
<feature type="modified residue" description="2',4',5'-topaquinone" evidence="8">
    <location>
        <position position="666"/>
    </location>
</feature>
<feature type="region of interest" description="Disordered" evidence="10">
    <location>
        <begin position="1016"/>
        <end position="1193"/>
    </location>
</feature>
<dbReference type="GO" id="GO:0005507">
    <property type="term" value="F:copper ion binding"/>
    <property type="evidence" value="ECO:0007669"/>
    <property type="project" value="InterPro"/>
</dbReference>
<proteinExistence type="inferred from homology"/>
<feature type="compositionally biased region" description="Basic and acidic residues" evidence="10">
    <location>
        <begin position="1120"/>
        <end position="1129"/>
    </location>
</feature>
<feature type="domain" description="Copper amine oxidase catalytic" evidence="11">
    <location>
        <begin position="512"/>
        <end position="914"/>
    </location>
</feature>
<evidence type="ECO:0000256" key="1">
    <source>
        <dbReference type="ARBA" id="ARBA00001935"/>
    </source>
</evidence>
<feature type="compositionally biased region" description="Basic residues" evidence="10">
    <location>
        <begin position="1439"/>
        <end position="1453"/>
    </location>
</feature>
<dbReference type="InterPro" id="IPR032801">
    <property type="entry name" value="PXL2A/B/C"/>
</dbReference>
<dbReference type="PANTHER" id="PTHR10638">
    <property type="entry name" value="COPPER AMINE OXIDASE"/>
    <property type="match status" value="1"/>
</dbReference>
<sequence length="1702" mass="187221">MAHIALSTLTYHRNALVALPRGGSVNRLRRRRRREAVGRPSQRRAAMLRADGSSKSTLETSSTLREAPPQATLLAQAGRAGELQAAFAEETRPSRATSLLKTSSLDVRLISGDSVTLILGLSRSRRRSNWLINAPARAIADRVPRAPSSRPADGPPKKSDSDSDSESDFDSDSDRRLPAAMRAGLALGTLIALGSAVCAAPAPPLERRKLPVFKNRFVTSRPAIHNYVTDVSGAQYNLTDIPDVPTVTAPWPNVWAGLSIDEAAGVVNFLHNHTDLNLTAAADAGSWDNVITNLDLAAPNKTEVMAFKAGKCAEPPRMAQVTIMFSACDEPFLEDYLVGPLPVSENTTAVPYSFRTTKGTSRITNYDADADKTQDFIVATAQTCDDIITDLLGAPADSWDIWGIDPLWHEDGRVINWVGFWGIPETVFDGETLLPQGLYMKFDVTGRDPSQWSFLGWLHDYVFYPTTADFRHAWENDKINKTVRNAGMNETWIGTDRTGPELPYDNRPPPVQIAPGGQRFAVDVENQYATWMDFSFFYSFRRDSGLRLWDIKYKNETVMYELGLNEALAHYAGNDPVQSGTAYLDTYYGFGPYAFELIPDFDCPTHAFYANTTFHANEVSTTHRRSICFFEDTASFPMQRHANGNYIAATKNVAFKMKSASTVGNYDYSFIYSFMLDGSIGVEVMASGYIQSAYYAQNGEYGYQIHDGLSGSMHDHVLNWKADLDILGTKNTVGMHTIEPKTVKYVWDNSTRNTMHLVRSELKNEDNATLHWPENSHSMFLVYNKEEKNKYGEERAWRMMPHIGGAGMHATIQNSTNLGPSMNFAKAPIYVTKQHDSEFTSAHASNNYDTFDPIIDFEKYLDGENLEQEDLVIWFNLGMHHVPHTGDLANTVHTTAHAGMLFSPSNYLLGNPALQSSQMIRMNYNSSASDIVEEVLTFGGQSASGMFNLTAIQPDYYSYEGDSNTRKFPYDPIDVFSGYFSASPIQRHLVQCILPEDPEVSNLAVNLEKGARELGAPRQLGAYKPGQRITPSQGSSTNSAPRRSQLTPRVLEPPKPTHSGRPGAPVMPLRPFVRRASTTTDGELIIQKPPPVLRRHSSVQAASPQLPPIPRVSPLLDPNEQDRLVHSDDSTAASSRYSGGSSLLDGGRKYGSADEGTVLTTASSVEDETGKLSPPPPPPLFTQRFAPTALPKDAGTNNLREAWFVSAPLAPVPVEDVLLADEDDNDADYDDDDDGVVYIDNESSDEEEDEEEPSAADHDDDDLVLSCGCDGGAPSRLPPPISLPEGQLPWTFPRRDSGGSGTLREAPADPDDDDPALIEAERILLTTPEPTDGVFSSPRSSLNISPRSVVSAGPTKRPSLPLPELPFPPIKKSGSAVPPSAPRPEHAFERRLERLVFNCSESDDEDAGEETEVEAGRRRPTAAPRVALATPAAVLPARPPRRRPNKLHKRRRSSSAGGISGGEGRPKKPPFDRFSYPTEQGMASALECEIATETGEAIKFGDMLRERKHDKVVVIFLRHAWCGLCQQYVEALNRASLNLVSITGNMFADLGGGPATTSRIVPLDVVLINSSTPTLIGPYRQRHHTPFPLFSDRRRKLYKALGMTRKTWDMGKDADKGSYIVKSQMQNVTSSISAGVKMPKYPGSQTQLGGEFVFEHDRATDSFKCLFVSRMHNTRAHAEIRDVFAAAGVELDEQDAASVYGA</sequence>
<gene>
    <name evidence="14" type="ORF">C6P46_004899</name>
</gene>
<feature type="domain" description="Copper amine oxidase N2-terminal" evidence="12">
    <location>
        <begin position="266"/>
        <end position="343"/>
    </location>
</feature>
<reference evidence="14 15" key="1">
    <citation type="submission" date="2020-11" db="EMBL/GenBank/DDBJ databases">
        <title>Kefir isolates.</title>
        <authorList>
            <person name="Marcisauskas S."/>
            <person name="Kim Y."/>
            <person name="Blasche S."/>
        </authorList>
    </citation>
    <scope>NUCLEOTIDE SEQUENCE [LARGE SCALE GENOMIC DNA]</scope>
    <source>
        <strain evidence="14 15">KR</strain>
    </source>
</reference>
<evidence type="ECO:0000256" key="2">
    <source>
        <dbReference type="ARBA" id="ARBA00007983"/>
    </source>
</evidence>